<protein>
    <submittedName>
        <fullName evidence="1">Uncharacterized protein</fullName>
    </submittedName>
</protein>
<dbReference type="EMBL" id="KL367536">
    <property type="protein sequence ID" value="KFD65575.1"/>
    <property type="molecule type" value="Genomic_DNA"/>
</dbReference>
<gene>
    <name evidence="1" type="ORF">M514_22284</name>
</gene>
<feature type="non-terminal residue" evidence="1">
    <location>
        <position position="103"/>
    </location>
</feature>
<sequence length="103" mass="12312">MDRQATTAVRNMVGYVREEEEEEEEKEREVEYGSASKCESFFKKKVGPTKNRNKNVNRRLISLYLLNCKLDFFRQVTTAFLFNQQIIWQNERMKGSKYIFGNK</sequence>
<dbReference type="Proteomes" id="UP000030758">
    <property type="component" value="Unassembled WGS sequence"/>
</dbReference>
<organism evidence="1">
    <name type="scientific">Trichuris suis</name>
    <name type="common">pig whipworm</name>
    <dbReference type="NCBI Taxonomy" id="68888"/>
    <lineage>
        <taxon>Eukaryota</taxon>
        <taxon>Metazoa</taxon>
        <taxon>Ecdysozoa</taxon>
        <taxon>Nematoda</taxon>
        <taxon>Enoplea</taxon>
        <taxon>Dorylaimia</taxon>
        <taxon>Trichinellida</taxon>
        <taxon>Trichuridae</taxon>
        <taxon>Trichuris</taxon>
    </lineage>
</organism>
<reference evidence="1" key="1">
    <citation type="journal article" date="2014" name="Nat. Genet.">
        <title>Genome and transcriptome of the porcine whipworm Trichuris suis.</title>
        <authorList>
            <person name="Jex A.R."/>
            <person name="Nejsum P."/>
            <person name="Schwarz E.M."/>
            <person name="Hu L."/>
            <person name="Young N.D."/>
            <person name="Hall R.S."/>
            <person name="Korhonen P.K."/>
            <person name="Liao S."/>
            <person name="Thamsborg S."/>
            <person name="Xia J."/>
            <person name="Xu P."/>
            <person name="Wang S."/>
            <person name="Scheerlinck J.P."/>
            <person name="Hofmann A."/>
            <person name="Sternberg P.W."/>
            <person name="Wang J."/>
            <person name="Gasser R.B."/>
        </authorList>
    </citation>
    <scope>NUCLEOTIDE SEQUENCE [LARGE SCALE GENOMIC DNA]</scope>
    <source>
        <strain evidence="1">DCEP-RM93F</strain>
    </source>
</reference>
<name>A0A085N7X9_9BILA</name>
<dbReference type="AlphaFoldDB" id="A0A085N7X9"/>
<evidence type="ECO:0000313" key="1">
    <source>
        <dbReference type="EMBL" id="KFD65575.1"/>
    </source>
</evidence>
<accession>A0A085N7X9</accession>
<proteinExistence type="predicted"/>